<dbReference type="GO" id="GO:0006310">
    <property type="term" value="P:DNA recombination"/>
    <property type="evidence" value="ECO:0007669"/>
    <property type="project" value="UniProtKB-KW"/>
</dbReference>
<dbReference type="EMBL" id="PQJL01000003">
    <property type="protein sequence ID" value="ROW63689.1"/>
    <property type="molecule type" value="Genomic_DNA"/>
</dbReference>
<gene>
    <name evidence="4" type="ORF">C3E80_04045</name>
</gene>
<evidence type="ECO:0000259" key="3">
    <source>
        <dbReference type="Pfam" id="PF07825"/>
    </source>
</evidence>
<evidence type="ECO:0000313" key="4">
    <source>
        <dbReference type="EMBL" id="ROW63689.1"/>
    </source>
</evidence>
<evidence type="ECO:0000256" key="1">
    <source>
        <dbReference type="ARBA" id="ARBA00023125"/>
    </source>
</evidence>
<dbReference type="SUPFAM" id="SSF46955">
    <property type="entry name" value="Putative DNA-binding domain"/>
    <property type="match status" value="1"/>
</dbReference>
<feature type="domain" description="Excisionase-like" evidence="3">
    <location>
        <begin position="5"/>
        <end position="74"/>
    </location>
</feature>
<dbReference type="AlphaFoldDB" id="A0A423Y286"/>
<keyword evidence="2" id="KW-0233">DNA recombination</keyword>
<dbReference type="GO" id="GO:0003677">
    <property type="term" value="F:DNA binding"/>
    <property type="evidence" value="ECO:0007669"/>
    <property type="project" value="UniProtKB-KW"/>
</dbReference>
<comment type="caution">
    <text evidence="4">The sequence shown here is derived from an EMBL/GenBank/DDBJ whole genome shotgun (WGS) entry which is preliminary data.</text>
</comment>
<accession>A0A423Y286</accession>
<dbReference type="InterPro" id="IPR038137">
    <property type="entry name" value="Excisionase-like_sf"/>
</dbReference>
<evidence type="ECO:0000313" key="5">
    <source>
        <dbReference type="Proteomes" id="UP000285793"/>
    </source>
</evidence>
<proteinExistence type="predicted"/>
<name>A0A423Y286_9ENTR</name>
<reference evidence="4 5" key="1">
    <citation type="journal article" date="2018" name="Front. Microbiol.">
        <title>An Investigation of an Acute Gastroenteritis Outbreak: Cronobacter sakazakii, a Potential Cause of Food-Borne Illness.</title>
        <authorList>
            <person name="Yong W."/>
            <person name="Guo B."/>
            <person name="Shi X."/>
            <person name="Cheng T."/>
            <person name="Chen M."/>
            <person name="Jiang X."/>
            <person name="Ye Y."/>
            <person name="Wang J."/>
            <person name="Xie G."/>
            <person name="Ding J."/>
        </authorList>
    </citation>
    <scope>NUCLEOTIDE SEQUENCE [LARGE SCALE GENOMIC DNA]</scope>
    <source>
        <strain evidence="4 5">S1</strain>
    </source>
</reference>
<dbReference type="Pfam" id="PF07825">
    <property type="entry name" value="Exc"/>
    <property type="match status" value="1"/>
</dbReference>
<dbReference type="RefSeq" id="WP_123947950.1">
    <property type="nucleotide sequence ID" value="NZ_PQJL01000003.1"/>
</dbReference>
<sequence length="83" mass="9681">MLQMMTLEEWAAQKYRSNPPSLNTLRRYAKQSMFTPPARKEGRYWRVREDAEIIGNITQPLIKSSDSPLLQRILTDGCQTPQK</sequence>
<evidence type="ECO:0000256" key="2">
    <source>
        <dbReference type="ARBA" id="ARBA00023172"/>
    </source>
</evidence>
<keyword evidence="1" id="KW-0238">DNA-binding</keyword>
<dbReference type="Gene3D" id="1.10.1660.20">
    <property type="match status" value="1"/>
</dbReference>
<dbReference type="InterPro" id="IPR009061">
    <property type="entry name" value="DNA-bd_dom_put_sf"/>
</dbReference>
<dbReference type="Proteomes" id="UP000285793">
    <property type="component" value="Unassembled WGS sequence"/>
</dbReference>
<organism evidence="4 5">
    <name type="scientific">Cronobacter malonaticus</name>
    <dbReference type="NCBI Taxonomy" id="413503"/>
    <lineage>
        <taxon>Bacteria</taxon>
        <taxon>Pseudomonadati</taxon>
        <taxon>Pseudomonadota</taxon>
        <taxon>Gammaproteobacteria</taxon>
        <taxon>Enterobacterales</taxon>
        <taxon>Enterobacteriaceae</taxon>
        <taxon>Cronobacter</taxon>
    </lineage>
</organism>
<dbReference type="InterPro" id="IPR012884">
    <property type="entry name" value="Excisionase-like"/>
</dbReference>
<protein>
    <submittedName>
        <fullName evidence="4">Excisionase</fullName>
    </submittedName>
</protein>